<evidence type="ECO:0000313" key="9">
    <source>
        <dbReference type="Proteomes" id="UP000504637"/>
    </source>
</evidence>
<comment type="subcellular location">
    <subcellularLocation>
        <location evidence="2">Nucleus</location>
    </subcellularLocation>
</comment>
<evidence type="ECO:0000259" key="7">
    <source>
        <dbReference type="Pfam" id="PF21143"/>
    </source>
</evidence>
<dbReference type="GO" id="GO:0045292">
    <property type="term" value="P:mRNA cis splicing, via spliceosome"/>
    <property type="evidence" value="ECO:0007669"/>
    <property type="project" value="UniProtKB-UniRule"/>
</dbReference>
<keyword evidence="9" id="KW-1185">Reference proteome</keyword>
<keyword evidence="2" id="KW-0539">Nucleus</keyword>
<dbReference type="InterPro" id="IPR048967">
    <property type="entry name" value="Aquarius_insert"/>
</dbReference>
<dbReference type="Pfam" id="PF13087">
    <property type="entry name" value="AAA_12"/>
    <property type="match status" value="1"/>
</dbReference>
<dbReference type="InterPro" id="IPR041679">
    <property type="entry name" value="DNA2/NAM7-like_C"/>
</dbReference>
<organism evidence="10">
    <name type="scientific">Dissoconium aciculare CBS 342.82</name>
    <dbReference type="NCBI Taxonomy" id="1314786"/>
    <lineage>
        <taxon>Eukaryota</taxon>
        <taxon>Fungi</taxon>
        <taxon>Dikarya</taxon>
        <taxon>Ascomycota</taxon>
        <taxon>Pezizomycotina</taxon>
        <taxon>Dothideomycetes</taxon>
        <taxon>Dothideomycetidae</taxon>
        <taxon>Mycosphaerellales</taxon>
        <taxon>Dissoconiaceae</taxon>
        <taxon>Dissoconium</taxon>
    </lineage>
</organism>
<evidence type="ECO:0000259" key="5">
    <source>
        <dbReference type="Pfam" id="PF13087"/>
    </source>
</evidence>
<dbReference type="FunFam" id="3.40.50.300:FF:002863">
    <property type="entry name" value="Pre-mRNA-splicing factor cwf11"/>
    <property type="match status" value="1"/>
</dbReference>
<dbReference type="Proteomes" id="UP000504637">
    <property type="component" value="Unplaced"/>
</dbReference>
<dbReference type="GO" id="GO:0003729">
    <property type="term" value="F:mRNA binding"/>
    <property type="evidence" value="ECO:0007669"/>
    <property type="project" value="TreeGrafter"/>
</dbReference>
<evidence type="ECO:0000259" key="4">
    <source>
        <dbReference type="Pfam" id="PF13086"/>
    </source>
</evidence>
<name>A0A6J3MFJ9_9PEZI</name>
<protein>
    <recommendedName>
        <fullName evidence="2">Pre-mRNA-splicing factor</fullName>
    </recommendedName>
</protein>
<reference evidence="10" key="3">
    <citation type="submission" date="2025-08" db="UniProtKB">
        <authorList>
            <consortium name="RefSeq"/>
        </authorList>
    </citation>
    <scope>IDENTIFICATION</scope>
    <source>
        <strain evidence="10">CBS 342.82</strain>
    </source>
</reference>
<dbReference type="InterPro" id="IPR045055">
    <property type="entry name" value="DNA2/NAM7-like"/>
</dbReference>
<comment type="similarity">
    <text evidence="2">Belongs to the CWF11 family.</text>
</comment>
<reference evidence="10" key="2">
    <citation type="submission" date="2020-04" db="EMBL/GenBank/DDBJ databases">
        <authorList>
            <consortium name="NCBI Genome Project"/>
        </authorList>
    </citation>
    <scope>NUCLEOTIDE SEQUENCE</scope>
    <source>
        <strain evidence="10">CBS 342.82</strain>
    </source>
</reference>
<keyword evidence="1" id="KW-0067">ATP-binding</keyword>
<dbReference type="CDD" id="cd18808">
    <property type="entry name" value="SF1_C_Upf1"/>
    <property type="match status" value="1"/>
</dbReference>
<dbReference type="GO" id="GO:0071013">
    <property type="term" value="C:catalytic step 2 spliceosome"/>
    <property type="evidence" value="ECO:0007669"/>
    <property type="project" value="TreeGrafter"/>
</dbReference>
<dbReference type="GO" id="GO:0016787">
    <property type="term" value="F:hydrolase activity"/>
    <property type="evidence" value="ECO:0007669"/>
    <property type="project" value="UniProtKB-KW"/>
</dbReference>
<feature type="domain" description="DNA2/NAM7 helicase-like C-terminal" evidence="5">
    <location>
        <begin position="1109"/>
        <end position="1301"/>
    </location>
</feature>
<dbReference type="CDD" id="cd17935">
    <property type="entry name" value="EEXXQc_AQR"/>
    <property type="match status" value="1"/>
</dbReference>
<reference evidence="10" key="1">
    <citation type="submission" date="2020-01" db="EMBL/GenBank/DDBJ databases">
        <authorList>
            <consortium name="DOE Joint Genome Institute"/>
            <person name="Haridas S."/>
            <person name="Albert R."/>
            <person name="Binder M."/>
            <person name="Bloem J."/>
            <person name="Labutti K."/>
            <person name="Salamov A."/>
            <person name="Andreopoulos B."/>
            <person name="Baker S.E."/>
            <person name="Barry K."/>
            <person name="Bills G."/>
            <person name="Bluhm B.H."/>
            <person name="Cannon C."/>
            <person name="Castanera R."/>
            <person name="Culley D.E."/>
            <person name="Daum C."/>
            <person name="Ezra D."/>
            <person name="Gonzalez J.B."/>
            <person name="Henrissat B."/>
            <person name="Kuo A."/>
            <person name="Liang C."/>
            <person name="Lipzen A."/>
            <person name="Lutzoni F."/>
            <person name="Magnuson J."/>
            <person name="Mondo S."/>
            <person name="Nolan M."/>
            <person name="Ohm R."/>
            <person name="Pangilinan J."/>
            <person name="Park H.-J."/>
            <person name="Ramirez L."/>
            <person name="Alfaro M."/>
            <person name="Sun H."/>
            <person name="Tritt A."/>
            <person name="Yoshinaga Y."/>
            <person name="Zwiers L.-H."/>
            <person name="Turgeon B.G."/>
            <person name="Goodwin S.B."/>
            <person name="Spatafora J.W."/>
            <person name="Crous P.W."/>
            <person name="Grigoriev I.V."/>
        </authorList>
    </citation>
    <scope>NUCLEOTIDE SEQUENCE</scope>
    <source>
        <strain evidence="10">CBS 342.82</strain>
    </source>
</reference>
<dbReference type="PANTHER" id="PTHR10887">
    <property type="entry name" value="DNA2/NAM7 HELICASE FAMILY"/>
    <property type="match status" value="1"/>
</dbReference>
<accession>A0A6J3MFJ9</accession>
<feature type="region of interest" description="Disordered" evidence="3">
    <location>
        <begin position="719"/>
        <end position="766"/>
    </location>
</feature>
<evidence type="ECO:0000256" key="1">
    <source>
        <dbReference type="ARBA" id="ARBA00022806"/>
    </source>
</evidence>
<evidence type="ECO:0000256" key="3">
    <source>
        <dbReference type="SAM" id="MobiDB-lite"/>
    </source>
</evidence>
<evidence type="ECO:0000313" key="10">
    <source>
        <dbReference type="RefSeq" id="XP_033463822.1"/>
    </source>
</evidence>
<feature type="domain" description="RNA helicase aquarius insertion" evidence="8">
    <location>
        <begin position="695"/>
        <end position="787"/>
    </location>
</feature>
<proteinExistence type="inferred from homology"/>
<feature type="region of interest" description="Disordered" evidence="3">
    <location>
        <begin position="1377"/>
        <end position="1418"/>
    </location>
</feature>
<dbReference type="InterPro" id="IPR026300">
    <property type="entry name" value="CWF11_fam"/>
</dbReference>
<comment type="function">
    <text evidence="2">Involved in mRNA splicing where it associates with cdc5 and the other cwf proteins as part of the spliceosome.</text>
</comment>
<dbReference type="Pfam" id="PF13086">
    <property type="entry name" value="AAA_11"/>
    <property type="match status" value="1"/>
</dbReference>
<dbReference type="SUPFAM" id="SSF52540">
    <property type="entry name" value="P-loop containing nucleoside triphosphate hydrolases"/>
    <property type="match status" value="1"/>
</dbReference>
<dbReference type="Pfam" id="PF21144">
    <property type="entry name" value="Aquarius_N_3rd"/>
    <property type="match status" value="1"/>
</dbReference>
<keyword evidence="2" id="KW-0507">mRNA processing</keyword>
<dbReference type="GO" id="GO:0004386">
    <property type="term" value="F:helicase activity"/>
    <property type="evidence" value="ECO:0007669"/>
    <property type="project" value="InterPro"/>
</dbReference>
<sequence length="1418" mass="160302">MARPSIDDLTGDHELAKLARETWLIGSSNVQVRPQIVEQIWQNVEASGYSNFDLLLLEQLQTLERYLWPGYSEDASNQHVLLLALLCSTKRREHLPVWPVFASRLDEFTDFFSRVAHLILDTALSTTLRTHLLGFIVAAFQSLDHGIVRKECAPLVSIAIWHHLHSDKARESQFTQNSRLQKAWSASAKKYDGAESPVQARLRFERSWLYTLVLHFLDKIYRSDSTSADEKQADLLFCERLLELLCDVQSQLPTRRYVNALLKDLNLLPALVLSPMYRTEESIRNSYRLLQHYTDFPVDDHSGHQLSRQEFEESQNVAVSRLQKTALKLQPEKLKILMLANFSSLMQRDEVKGHLEEITDSELLELCRETGLRTTEYPAKSLLIQDRTFLLECLYALIEKKVIYTDRMRDLPILPTEKTLYDPSLLHTDDYDGSRPLAIPRLNLQYLTIGDFLWRAFTLYRLESLFELRRHIEDVIKRLQPRQQNGALRWDGFSRMAIPIAKPAVVDTVPARVGETVPAEVKAEVILDVSRLQPGLRKEWEQLRPGDIVYLVAVEPNTSSDAKPVNGHGHKPSAQNSGIKAVRCAEVMSVLDGAGKPLRYGNTEENRPRQRRLLVRLDTAAYKADNDRSNLGKGDIYESINLIVRRKARENNFKPVLESIRQLSLTETPIPSWFTEVFLGFGDPSAASYKRLPSRLKSVDYRDTFVDWQHLIECLPGRTLEPDPTQDSSFAPPYVLESDGVSLPTAPKKGKKRRHDQPDGPGSAPLVETVKVSSYKPINSGPYITDAPKLNAVRFTPTQIEAVTSGTQPGLTLIVGPPGTGKTDVATQIISNIYHNFSQQRTLLIAHSNQALNQLFQKIISLDIDERHLLRLGHGEEDLESSSSFSKAGRVESFLERGAQYLAEVQRLAASIGAPGAHGSSCETADYFDQVYVKPRWKHFTDLVQGSGDDASVVSRVFPFHAFFADAPQPLFPPQASKKQLLDIAGGCERHVRRIFDELADIRPFEILRAQRDKANYLLVKEARIIAMTSTHAAMRRQEIASLGFHYDNVVMEEAAQVTEIENFIPLIMQTPDPADLTKHQLQRIILVGDHLQNSPVIQHPACKSFANLDQSLFQRLIRLGAPHILLDAQGRSRSSLSRLYAWRYPHLTDLPSVTTQPEFLTANAGLRHTAQWIEVPDYKTRGETSPAPHVYQNLGEAEYVVALYMYMRLLGYPSHTISILTMYAGQTALIRDVLARRCKDHPLFGLPAWTGTVDKFQGEQSDYVLLSMVRTKSIGYLRDVRRLTVALSRARLGLYVFGRRAIFESGMETREAFTSLWNCTTAAEENALQLVTGEIFPAERSVDAVVEATPMQGVEHLGQYVFEMTKAKMDQLRAEGEGMMPPALTALPDRRLSEMAQDDEDEDGQQDEPVVVDEEVN</sequence>
<dbReference type="OrthoDB" id="1879at2759"/>
<dbReference type="InterPro" id="IPR047187">
    <property type="entry name" value="SF1_C_Upf1"/>
</dbReference>
<dbReference type="Gene3D" id="3.40.50.300">
    <property type="entry name" value="P-loop containing nucleotide triphosphate hydrolases"/>
    <property type="match status" value="2"/>
</dbReference>
<feature type="domain" description="RNA helicase aquarius N-terminal" evidence="6">
    <location>
        <begin position="15"/>
        <end position="401"/>
    </location>
</feature>
<dbReference type="InterPro" id="IPR027417">
    <property type="entry name" value="P-loop_NTPase"/>
</dbReference>
<comment type="subunit">
    <text evidence="2">Belongs to the 40S cdc5-associated complex (or cwf complex), a spliceosome sub-complex reminiscent of a late-stage spliceosome.</text>
</comment>
<keyword evidence="10" id="KW-0378">Hydrolase</keyword>
<evidence type="ECO:0000259" key="6">
    <source>
        <dbReference type="Pfam" id="PF16399"/>
    </source>
</evidence>
<evidence type="ECO:0000256" key="2">
    <source>
        <dbReference type="PIRNR" id="PIRNR038901"/>
    </source>
</evidence>
<feature type="compositionally biased region" description="Acidic residues" evidence="3">
    <location>
        <begin position="1397"/>
        <end position="1418"/>
    </location>
</feature>
<dbReference type="Pfam" id="PF16399">
    <property type="entry name" value="Aquarius_N_1st"/>
    <property type="match status" value="1"/>
</dbReference>
<gene>
    <name evidence="10" type="ORF">K489DRAFT_313536</name>
</gene>
<keyword evidence="1" id="KW-0347">Helicase</keyword>
<dbReference type="Pfam" id="PF21143">
    <property type="entry name" value="Aquarius_N_2nd"/>
    <property type="match status" value="1"/>
</dbReference>
<dbReference type="InterPro" id="IPR032174">
    <property type="entry name" value="Aquarius_N"/>
</dbReference>
<evidence type="ECO:0000259" key="8">
    <source>
        <dbReference type="Pfam" id="PF21144"/>
    </source>
</evidence>
<dbReference type="PANTHER" id="PTHR10887:SF5">
    <property type="entry name" value="RNA HELICASE AQUARIUS"/>
    <property type="match status" value="1"/>
</dbReference>
<dbReference type="InterPro" id="IPR048966">
    <property type="entry name" value="Aquarius_b-barrel"/>
</dbReference>
<dbReference type="InterPro" id="IPR041677">
    <property type="entry name" value="DNA2/NAM7_AAA_11"/>
</dbReference>
<keyword evidence="2" id="KW-0508">mRNA splicing</keyword>
<keyword evidence="1" id="KW-0547">Nucleotide-binding</keyword>
<dbReference type="RefSeq" id="XP_033463822.1">
    <property type="nucleotide sequence ID" value="XM_033600943.1"/>
</dbReference>
<feature type="domain" description="DNA2/NAM7 helicase helicase" evidence="4">
    <location>
        <begin position="798"/>
        <end position="1098"/>
    </location>
</feature>
<dbReference type="GeneID" id="54358743"/>
<dbReference type="PIRSF" id="PIRSF038901">
    <property type="entry name" value="AQR_cwf11"/>
    <property type="match status" value="1"/>
</dbReference>
<dbReference type="GO" id="GO:0005684">
    <property type="term" value="C:U2-type spliceosomal complex"/>
    <property type="evidence" value="ECO:0007669"/>
    <property type="project" value="UniProtKB-UniRule"/>
</dbReference>
<feature type="domain" description="RNA helicase aquarius beta-barrel" evidence="7">
    <location>
        <begin position="483"/>
        <end position="646"/>
    </location>
</feature>